<reference evidence="4 5" key="1">
    <citation type="submission" date="2018-06" db="EMBL/GenBank/DDBJ databases">
        <title>Lujinxingia sediminis gen. nov. sp. nov., a new facultative anaerobic member of the class Deltaproteobacteria, and proposal of Lujinxingaceae fam. nov.</title>
        <authorList>
            <person name="Guo L.-Y."/>
            <person name="Li C.-M."/>
            <person name="Wang S."/>
            <person name="Du Z.-J."/>
        </authorList>
    </citation>
    <scope>NUCLEOTIDE SEQUENCE [LARGE SCALE GENOMIC DNA]</scope>
    <source>
        <strain evidence="4 5">FA350</strain>
    </source>
</reference>
<keyword evidence="2" id="KW-0547">Nucleotide-binding</keyword>
<name>A0A2Z4FQ19_9DELT</name>
<dbReference type="Gene3D" id="3.40.50.300">
    <property type="entry name" value="P-loop containing nucleotide triphosphate hydrolases"/>
    <property type="match status" value="1"/>
</dbReference>
<dbReference type="InterPro" id="IPR027417">
    <property type="entry name" value="P-loop_NTPase"/>
</dbReference>
<organism evidence="4 5">
    <name type="scientific">Bradymonas sediminis</name>
    <dbReference type="NCBI Taxonomy" id="1548548"/>
    <lineage>
        <taxon>Bacteria</taxon>
        <taxon>Deltaproteobacteria</taxon>
        <taxon>Bradymonadales</taxon>
        <taxon>Bradymonadaceae</taxon>
        <taxon>Bradymonas</taxon>
    </lineage>
</organism>
<gene>
    <name evidence="4" type="ORF">DN745_15930</name>
</gene>
<dbReference type="PANTHER" id="PTHR42711:SF10">
    <property type="entry name" value="ABC TRANSPORTER ATP-BINDING PROTEIN"/>
    <property type="match status" value="1"/>
</dbReference>
<dbReference type="PANTHER" id="PTHR42711">
    <property type="entry name" value="ABC TRANSPORTER ATP-BINDING PROTEIN"/>
    <property type="match status" value="1"/>
</dbReference>
<dbReference type="PROSITE" id="PS50893">
    <property type="entry name" value="ABC_TRANSPORTER_2"/>
    <property type="match status" value="1"/>
</dbReference>
<evidence type="ECO:0000256" key="2">
    <source>
        <dbReference type="ARBA" id="ARBA00022741"/>
    </source>
</evidence>
<keyword evidence="5" id="KW-1185">Reference proteome</keyword>
<evidence type="ECO:0000313" key="5">
    <source>
        <dbReference type="Proteomes" id="UP000249799"/>
    </source>
</evidence>
<dbReference type="SUPFAM" id="SSF52540">
    <property type="entry name" value="P-loop containing nucleoside triphosphate hydrolases"/>
    <property type="match status" value="1"/>
</dbReference>
<dbReference type="PROSITE" id="PS00211">
    <property type="entry name" value="ABC_TRANSPORTER_1"/>
    <property type="match status" value="1"/>
</dbReference>
<keyword evidence="3 4" id="KW-0067">ATP-binding</keyword>
<evidence type="ECO:0000313" key="4">
    <source>
        <dbReference type="EMBL" id="AWV90724.1"/>
    </source>
</evidence>
<keyword evidence="1" id="KW-0813">Transport</keyword>
<dbReference type="CDD" id="cd03230">
    <property type="entry name" value="ABC_DR_subfamily_A"/>
    <property type="match status" value="1"/>
</dbReference>
<accession>A0A2Z4FQ19</accession>
<sequence>MGSTYQAPSLLSVQNVTKRYGELTAVNDMSLDIVPGEIFALLGPNGAGKTTLIGCICGMITRFDGNITVAGFDVRDDYRLTRRLIGLVPQELNYDSAFTVRDVLEYQGGYFSAPPTPDKVNEMLERFSLADKADRNTRGLSGGMKRRLMIAKALMHDPVLLFLDEPTAGVDVELREELWEFVRDLRDRGTTIVLTTHYIEEAEALADRVGIVNFGNLLRVAPREVLMESLGHRSVEVRLHEAIPADFIAQMDALNLEKAGPKTLMLHIDRREEDAPGPGPTDRLLRALFDAGLSIERVDGHQTSLESIFRQIIEQDNSKTPDAPQIHPSPEAP</sequence>
<dbReference type="Proteomes" id="UP000249799">
    <property type="component" value="Chromosome"/>
</dbReference>
<proteinExistence type="predicted"/>
<dbReference type="RefSeq" id="WP_111336339.1">
    <property type="nucleotide sequence ID" value="NZ_CP030032.1"/>
</dbReference>
<dbReference type="InterPro" id="IPR003439">
    <property type="entry name" value="ABC_transporter-like_ATP-bd"/>
</dbReference>
<dbReference type="SMART" id="SM00382">
    <property type="entry name" value="AAA"/>
    <property type="match status" value="1"/>
</dbReference>
<dbReference type="AlphaFoldDB" id="A0A2Z4FQ19"/>
<evidence type="ECO:0000256" key="3">
    <source>
        <dbReference type="ARBA" id="ARBA00022840"/>
    </source>
</evidence>
<evidence type="ECO:0000256" key="1">
    <source>
        <dbReference type="ARBA" id="ARBA00022448"/>
    </source>
</evidence>
<dbReference type="GO" id="GO:0016887">
    <property type="term" value="F:ATP hydrolysis activity"/>
    <property type="evidence" value="ECO:0007669"/>
    <property type="project" value="InterPro"/>
</dbReference>
<dbReference type="InterPro" id="IPR050763">
    <property type="entry name" value="ABC_transporter_ATP-binding"/>
</dbReference>
<dbReference type="InterPro" id="IPR003593">
    <property type="entry name" value="AAA+_ATPase"/>
</dbReference>
<dbReference type="InterPro" id="IPR017871">
    <property type="entry name" value="ABC_transporter-like_CS"/>
</dbReference>
<dbReference type="KEGG" id="bsed:DN745_15930"/>
<dbReference type="EMBL" id="CP030032">
    <property type="protein sequence ID" value="AWV90724.1"/>
    <property type="molecule type" value="Genomic_DNA"/>
</dbReference>
<dbReference type="Pfam" id="PF00005">
    <property type="entry name" value="ABC_tran"/>
    <property type="match status" value="1"/>
</dbReference>
<protein>
    <submittedName>
        <fullName evidence="4">ABC transporter ATP-binding protein</fullName>
    </submittedName>
</protein>
<dbReference type="GO" id="GO:0005524">
    <property type="term" value="F:ATP binding"/>
    <property type="evidence" value="ECO:0007669"/>
    <property type="project" value="UniProtKB-KW"/>
</dbReference>
<dbReference type="OrthoDB" id="9809450at2"/>